<sequence>MTLRIKQGIGALFSHFDWTALVKHIKPSHQWLDREVGRVAITRAATSWTRAKRRAWHVLSPPTFDFTT</sequence>
<evidence type="ECO:0000313" key="1">
    <source>
        <dbReference type="EMBL" id="SMQ51316.1"/>
    </source>
</evidence>
<keyword evidence="2" id="KW-1185">Reference proteome</keyword>
<reference evidence="1 2" key="1">
    <citation type="submission" date="2016-06" db="EMBL/GenBank/DDBJ databases">
        <authorList>
            <person name="Kjaerup R.B."/>
            <person name="Dalgaard T.S."/>
            <person name="Juul-Madsen H.R."/>
        </authorList>
    </citation>
    <scope>NUCLEOTIDE SEQUENCE [LARGE SCALE GENOMIC DNA]</scope>
</reference>
<gene>
    <name evidence="1" type="ORF">ZT3D7_G6469</name>
</gene>
<dbReference type="Proteomes" id="UP000215127">
    <property type="component" value="Chromosome 5"/>
</dbReference>
<dbReference type="AlphaFoldDB" id="A0A1X7RV54"/>
<protein>
    <submittedName>
        <fullName evidence="1">Uncharacterized protein</fullName>
    </submittedName>
</protein>
<proteinExistence type="predicted"/>
<organism evidence="1 2">
    <name type="scientific">Zymoseptoria tritici (strain ST99CH_3D7)</name>
    <dbReference type="NCBI Taxonomy" id="1276538"/>
    <lineage>
        <taxon>Eukaryota</taxon>
        <taxon>Fungi</taxon>
        <taxon>Dikarya</taxon>
        <taxon>Ascomycota</taxon>
        <taxon>Pezizomycotina</taxon>
        <taxon>Dothideomycetes</taxon>
        <taxon>Dothideomycetidae</taxon>
        <taxon>Mycosphaerellales</taxon>
        <taxon>Mycosphaerellaceae</taxon>
        <taxon>Zymoseptoria</taxon>
    </lineage>
</organism>
<accession>A0A1X7RV54</accession>
<evidence type="ECO:0000313" key="2">
    <source>
        <dbReference type="Proteomes" id="UP000215127"/>
    </source>
</evidence>
<name>A0A1X7RV54_ZYMT9</name>
<dbReference type="EMBL" id="LT853696">
    <property type="protein sequence ID" value="SMQ51316.1"/>
    <property type="molecule type" value="Genomic_DNA"/>
</dbReference>